<dbReference type="GO" id="GO:0000963">
    <property type="term" value="P:mitochondrial RNA processing"/>
    <property type="evidence" value="ECO:0007669"/>
    <property type="project" value="EnsemblPlants"/>
</dbReference>
<dbReference type="Proteomes" id="UP000594263">
    <property type="component" value="Unplaced"/>
</dbReference>
<evidence type="ECO:0000256" key="1">
    <source>
        <dbReference type="ARBA" id="ARBA00007626"/>
    </source>
</evidence>
<dbReference type="OMA" id="CSAFNEM"/>
<feature type="repeat" description="PPR" evidence="3">
    <location>
        <begin position="290"/>
        <end position="324"/>
    </location>
</feature>
<dbReference type="GO" id="GO:0000373">
    <property type="term" value="P:Group II intron splicing"/>
    <property type="evidence" value="ECO:0007669"/>
    <property type="project" value="EnsemblPlants"/>
</dbReference>
<keyword evidence="5" id="KW-1185">Reference proteome</keyword>
<sequence length="501" mass="56837">MKLFSIPKPCWFFPIRLRLNYLNPLARLIHSDVNNSQLVALVCLSLRQGVSWDILTNKLVGIQMTNSIIEKVLLELNQPADAKTALSFFHWSAQRRNLRHSLQAYCITLHILVRSRMMKDAQALLESVLKSNEGSLAGALLSSYRITSSSHYVFDLLVRTYSRLRMLDRAFEVCCYLEENGITLGVTTFNTLIYVAHRSDRTSLAWSVYEHMFRTRTYPNEVTIRSMVNVLCKEGQMQKSVGILDRVQGKRCSPMVIVNTSLVLSLVEEGRCQEGIMLLKRMLQKNMVPDCIAFSLTVHASVEAGNLDYAWEVFEAMVKRGFQANSFVYTSFIRAYILQQKFDEANRLMREMGEIGLLPYSDTFNNLIEGFAKAGRNEESLNYCDGMVQMRLCPSCRAFNSMVQRLSETVHLNKANELLTRLTDNGFQPDELTYSHLISGFANAGDTAMSLQLYYEMKFRSLLPGESVLTTLIRGLQASGNLAEAEKLSKVRKDCSLTSSS</sequence>
<dbReference type="GO" id="GO:0032981">
    <property type="term" value="P:mitochondrial respiratory chain complex I assembly"/>
    <property type="evidence" value="ECO:0007669"/>
    <property type="project" value="EnsemblPlants"/>
</dbReference>
<dbReference type="Pfam" id="PF13812">
    <property type="entry name" value="PPR_3"/>
    <property type="match status" value="2"/>
</dbReference>
<comment type="similarity">
    <text evidence="1">Belongs to the PPR family. P subfamily.</text>
</comment>
<evidence type="ECO:0000313" key="5">
    <source>
        <dbReference type="Proteomes" id="UP000594263"/>
    </source>
</evidence>
<protein>
    <recommendedName>
        <fullName evidence="6">Pentatricopeptide repeat-containing protein</fullName>
    </recommendedName>
</protein>
<dbReference type="InterPro" id="IPR002885">
    <property type="entry name" value="PPR_rpt"/>
</dbReference>
<organism evidence="4 5">
    <name type="scientific">Kalanchoe fedtschenkoi</name>
    <name type="common">Lavender scallops</name>
    <name type="synonym">South American air plant</name>
    <dbReference type="NCBI Taxonomy" id="63787"/>
    <lineage>
        <taxon>Eukaryota</taxon>
        <taxon>Viridiplantae</taxon>
        <taxon>Streptophyta</taxon>
        <taxon>Embryophyta</taxon>
        <taxon>Tracheophyta</taxon>
        <taxon>Spermatophyta</taxon>
        <taxon>Magnoliopsida</taxon>
        <taxon>eudicotyledons</taxon>
        <taxon>Gunneridae</taxon>
        <taxon>Pentapetalae</taxon>
        <taxon>Saxifragales</taxon>
        <taxon>Crassulaceae</taxon>
        <taxon>Kalanchoe</taxon>
    </lineage>
</organism>
<dbReference type="AlphaFoldDB" id="A0A7N0TC40"/>
<feature type="repeat" description="PPR" evidence="3">
    <location>
        <begin position="360"/>
        <end position="394"/>
    </location>
</feature>
<dbReference type="Gramene" id="Kaladp0032s0191.2.v1.1">
    <property type="protein sequence ID" value="Kaladp0032s0191.2.v1.1.CDS.1"/>
    <property type="gene ID" value="Kaladp0032s0191.v1.1"/>
</dbReference>
<name>A0A7N0TC40_KALFE</name>
<evidence type="ECO:0000313" key="4">
    <source>
        <dbReference type="EnsemblPlants" id="Kaladp0032s0191.2.v1.1.CDS.1"/>
    </source>
</evidence>
<dbReference type="GO" id="GO:0003729">
    <property type="term" value="F:mRNA binding"/>
    <property type="evidence" value="ECO:0007669"/>
    <property type="project" value="TreeGrafter"/>
</dbReference>
<dbReference type="Pfam" id="PF01535">
    <property type="entry name" value="PPR"/>
    <property type="match status" value="1"/>
</dbReference>
<dbReference type="PANTHER" id="PTHR47933">
    <property type="entry name" value="PENTATRICOPEPTIDE REPEAT-CONTAINING PROTEIN 1, MITOCHONDRIAL"/>
    <property type="match status" value="1"/>
</dbReference>
<dbReference type="InterPro" id="IPR011990">
    <property type="entry name" value="TPR-like_helical_dom_sf"/>
</dbReference>
<dbReference type="EnsemblPlants" id="Kaladp0032s0191.2.v1.1">
    <property type="protein sequence ID" value="Kaladp0032s0191.2.v1.1.CDS.1"/>
    <property type="gene ID" value="Kaladp0032s0191.v1.1"/>
</dbReference>
<keyword evidence="2" id="KW-0677">Repeat</keyword>
<feature type="repeat" description="PPR" evidence="3">
    <location>
        <begin position="220"/>
        <end position="254"/>
    </location>
</feature>
<dbReference type="GO" id="GO:0005739">
    <property type="term" value="C:mitochondrion"/>
    <property type="evidence" value="ECO:0007669"/>
    <property type="project" value="EnsemblPlants"/>
</dbReference>
<dbReference type="NCBIfam" id="TIGR00756">
    <property type="entry name" value="PPR"/>
    <property type="match status" value="1"/>
</dbReference>
<dbReference type="PANTHER" id="PTHR47933:SF23">
    <property type="entry name" value="OS02G0468500 PROTEIN"/>
    <property type="match status" value="1"/>
</dbReference>
<evidence type="ECO:0008006" key="6">
    <source>
        <dbReference type="Google" id="ProtNLM"/>
    </source>
</evidence>
<dbReference type="PROSITE" id="PS51375">
    <property type="entry name" value="PPR"/>
    <property type="match status" value="5"/>
</dbReference>
<dbReference type="Gramene" id="Kaladp0032s0191.1.v1.1">
    <property type="protein sequence ID" value="Kaladp0032s0191.1.v1.1.CDS.1"/>
    <property type="gene ID" value="Kaladp0032s0191.v1.1"/>
</dbReference>
<reference evidence="4" key="1">
    <citation type="submission" date="2021-01" db="UniProtKB">
        <authorList>
            <consortium name="EnsemblPlants"/>
        </authorList>
    </citation>
    <scope>IDENTIFICATION</scope>
</reference>
<evidence type="ECO:0000256" key="3">
    <source>
        <dbReference type="PROSITE-ProRule" id="PRU00708"/>
    </source>
</evidence>
<evidence type="ECO:0000256" key="2">
    <source>
        <dbReference type="ARBA" id="ARBA00022737"/>
    </source>
</evidence>
<dbReference type="Pfam" id="PF13041">
    <property type="entry name" value="PPR_2"/>
    <property type="match status" value="1"/>
</dbReference>
<dbReference type="EnsemblPlants" id="Kaladp0032s0191.1.v1.1">
    <property type="protein sequence ID" value="Kaladp0032s0191.1.v1.1.CDS.1"/>
    <property type="gene ID" value="Kaladp0032s0191.v1.1"/>
</dbReference>
<proteinExistence type="inferred from homology"/>
<dbReference type="InterPro" id="IPR051240">
    <property type="entry name" value="Mito_RNA-Proc/Resp"/>
</dbReference>
<feature type="repeat" description="PPR" evidence="3">
    <location>
        <begin position="325"/>
        <end position="359"/>
    </location>
</feature>
<feature type="repeat" description="PPR" evidence="3">
    <location>
        <begin position="430"/>
        <end position="464"/>
    </location>
</feature>
<accession>A0A7N0TC40</accession>
<dbReference type="Gene3D" id="1.25.40.10">
    <property type="entry name" value="Tetratricopeptide repeat domain"/>
    <property type="match status" value="4"/>
</dbReference>